<dbReference type="GO" id="GO:0005634">
    <property type="term" value="C:nucleus"/>
    <property type="evidence" value="ECO:0007669"/>
    <property type="project" value="TreeGrafter"/>
</dbReference>
<dbReference type="InterPro" id="IPR029062">
    <property type="entry name" value="Class_I_gatase-like"/>
</dbReference>
<evidence type="ECO:0000313" key="3">
    <source>
        <dbReference type="Proteomes" id="UP000765509"/>
    </source>
</evidence>
<dbReference type="SUPFAM" id="SSF52317">
    <property type="entry name" value="Class I glutamine amidotransferase-like"/>
    <property type="match status" value="1"/>
</dbReference>
<dbReference type="Pfam" id="PF00117">
    <property type="entry name" value="GATase"/>
    <property type="match status" value="1"/>
</dbReference>
<dbReference type="AlphaFoldDB" id="A0A9Q3H7N9"/>
<dbReference type="GO" id="GO:0005829">
    <property type="term" value="C:cytosol"/>
    <property type="evidence" value="ECO:0007669"/>
    <property type="project" value="TreeGrafter"/>
</dbReference>
<feature type="domain" description="Glutamine amidotransferase" evidence="1">
    <location>
        <begin position="157"/>
        <end position="198"/>
    </location>
</feature>
<sequence>MKTSIVTANQIVDKAHDDDDDDDEGIPTILILKTGVLVPPLRPKLGTYHQVFCQFFQNGLKFDQEHQDHQRHGSSSPERQLRIISFNVMESECESIEYPSCNLLDRSQGLVITGSACNAFDDEPWINDLIKFCQTNLLTRVGNQEDFKPDDLDASKQNNLKIFGICFGHQILARSLGSVVDRNPNDWELGLTGIKLSSTIGLKIFPNSPSTLTEKREKDTHPNYQEGHINLIECHRDIVFDLPHQCYPIGSTSNSAIQGFIKFNNRSDPPISHQDELFLRQISIICLQAHPEYTLEILSGIVEFKFKDHPKFNASILLKDKDDIENHDGIYVASRFMKIMGI</sequence>
<organism evidence="2 3">
    <name type="scientific">Austropuccinia psidii MF-1</name>
    <dbReference type="NCBI Taxonomy" id="1389203"/>
    <lineage>
        <taxon>Eukaryota</taxon>
        <taxon>Fungi</taxon>
        <taxon>Dikarya</taxon>
        <taxon>Basidiomycota</taxon>
        <taxon>Pucciniomycotina</taxon>
        <taxon>Pucciniomycetes</taxon>
        <taxon>Pucciniales</taxon>
        <taxon>Sphaerophragmiaceae</taxon>
        <taxon>Austropuccinia</taxon>
    </lineage>
</organism>
<dbReference type="Gene3D" id="3.40.50.880">
    <property type="match status" value="1"/>
</dbReference>
<dbReference type="InterPro" id="IPR017926">
    <property type="entry name" value="GATASE"/>
</dbReference>
<dbReference type="InterPro" id="IPR044992">
    <property type="entry name" value="ChyE-like"/>
</dbReference>
<dbReference type="OrthoDB" id="92161at2759"/>
<keyword evidence="3" id="KW-1185">Reference proteome</keyword>
<dbReference type="PANTHER" id="PTHR42695">
    <property type="entry name" value="GLUTAMINE AMIDOTRANSFERASE YLR126C-RELATED"/>
    <property type="match status" value="1"/>
</dbReference>
<proteinExistence type="predicted"/>
<name>A0A9Q3H7N9_9BASI</name>
<reference evidence="2" key="1">
    <citation type="submission" date="2021-03" db="EMBL/GenBank/DDBJ databases">
        <title>Draft genome sequence of rust myrtle Austropuccinia psidii MF-1, a brazilian biotype.</title>
        <authorList>
            <person name="Quecine M.C."/>
            <person name="Pachon D.M.R."/>
            <person name="Bonatelli M.L."/>
            <person name="Correr F.H."/>
            <person name="Franceschini L.M."/>
            <person name="Leite T.F."/>
            <person name="Margarido G.R.A."/>
            <person name="Almeida C.A."/>
            <person name="Ferrarezi J.A."/>
            <person name="Labate C.A."/>
        </authorList>
    </citation>
    <scope>NUCLEOTIDE SEQUENCE</scope>
    <source>
        <strain evidence="2">MF-1</strain>
    </source>
</reference>
<gene>
    <name evidence="2" type="ORF">O181_034783</name>
</gene>
<dbReference type="Proteomes" id="UP000765509">
    <property type="component" value="Unassembled WGS sequence"/>
</dbReference>
<comment type="caution">
    <text evidence="2">The sequence shown here is derived from an EMBL/GenBank/DDBJ whole genome shotgun (WGS) entry which is preliminary data.</text>
</comment>
<evidence type="ECO:0000259" key="1">
    <source>
        <dbReference type="Pfam" id="PF00117"/>
    </source>
</evidence>
<dbReference type="PANTHER" id="PTHR42695:SF5">
    <property type="entry name" value="GLUTAMINE AMIDOTRANSFERASE YLR126C-RELATED"/>
    <property type="match status" value="1"/>
</dbReference>
<accession>A0A9Q3H7N9</accession>
<dbReference type="EMBL" id="AVOT02012901">
    <property type="protein sequence ID" value="MBW0495068.1"/>
    <property type="molecule type" value="Genomic_DNA"/>
</dbReference>
<protein>
    <recommendedName>
        <fullName evidence="1">Glutamine amidotransferase domain-containing protein</fullName>
    </recommendedName>
</protein>
<evidence type="ECO:0000313" key="2">
    <source>
        <dbReference type="EMBL" id="MBW0495068.1"/>
    </source>
</evidence>